<name>A0A7I7RQ67_9MYCO</name>
<geneLocation type="plasmid" evidence="2">
    <name>pJCM18538</name>
</geneLocation>
<evidence type="ECO:0000313" key="2">
    <source>
        <dbReference type="EMBL" id="BBY46683.1"/>
    </source>
</evidence>
<dbReference type="InterPro" id="IPR020843">
    <property type="entry name" value="ER"/>
</dbReference>
<dbReference type="KEGG" id="marz:MARA_01130"/>
<sequence>MFQGRRWHAEAFGDPRDVLRLAEATWPTPEVGRVLVEVTACGVGLPDLLITTGAYPLLPNPPVAPGQEVVGTVAAVPDGSAFTVGERVMGVTAFLEGWGGYADFAYLGEGTTQRVPDAMSDEEAAGFTIAFRTAHAALAQRVMVSQGDVVLVLGAAGNTGAAAVLMAKALGAKVIAVASGPERLSFCTGLGADHVVDRQTSDVVDAVHEITGGDGADVVVDPVGGDLGTRAAAAVARLGHIAVVGYASGSWLTLDPVDMVLRNYSAAGVFAAGTPAEDALAYGALRELANRGAIKTPVSSLAAFTDVPEVISGIRTAPPGKTVVLVR</sequence>
<proteinExistence type="predicted"/>
<dbReference type="Gene3D" id="3.90.180.10">
    <property type="entry name" value="Medium-chain alcohol dehydrogenases, catalytic domain"/>
    <property type="match status" value="1"/>
</dbReference>
<dbReference type="AlphaFoldDB" id="A0A7I7RQ67"/>
<dbReference type="InterPro" id="IPR013154">
    <property type="entry name" value="ADH-like_N"/>
</dbReference>
<dbReference type="InterPro" id="IPR011032">
    <property type="entry name" value="GroES-like_sf"/>
</dbReference>
<feature type="domain" description="Enoyl reductase (ER)" evidence="1">
    <location>
        <begin position="14"/>
        <end position="324"/>
    </location>
</feature>
<dbReference type="Pfam" id="PF08240">
    <property type="entry name" value="ADH_N"/>
    <property type="match status" value="1"/>
</dbReference>
<dbReference type="PANTHER" id="PTHR43677:SF4">
    <property type="entry name" value="QUINONE OXIDOREDUCTASE-LIKE PROTEIN 2"/>
    <property type="match status" value="1"/>
</dbReference>
<dbReference type="Proteomes" id="UP000467428">
    <property type="component" value="Plasmid pJCM18538"/>
</dbReference>
<dbReference type="SUPFAM" id="SSF50129">
    <property type="entry name" value="GroES-like"/>
    <property type="match status" value="1"/>
</dbReference>
<evidence type="ECO:0000313" key="3">
    <source>
        <dbReference type="Proteomes" id="UP000467428"/>
    </source>
</evidence>
<keyword evidence="2" id="KW-0614">Plasmid</keyword>
<dbReference type="Pfam" id="PF00107">
    <property type="entry name" value="ADH_zinc_N"/>
    <property type="match status" value="1"/>
</dbReference>
<accession>A0A7I7RQ67</accession>
<evidence type="ECO:0000259" key="1">
    <source>
        <dbReference type="SMART" id="SM00829"/>
    </source>
</evidence>
<organism evidence="2 3">
    <name type="scientific">Mycolicibacterium arabiense</name>
    <dbReference type="NCBI Taxonomy" id="1286181"/>
    <lineage>
        <taxon>Bacteria</taxon>
        <taxon>Bacillati</taxon>
        <taxon>Actinomycetota</taxon>
        <taxon>Actinomycetes</taxon>
        <taxon>Mycobacteriales</taxon>
        <taxon>Mycobacteriaceae</taxon>
        <taxon>Mycolicibacterium</taxon>
    </lineage>
</organism>
<reference evidence="2 3" key="1">
    <citation type="journal article" date="2019" name="Emerg. Microbes Infect.">
        <title>Comprehensive subspecies identification of 175 nontuberculous mycobacteria species based on 7547 genomic profiles.</title>
        <authorList>
            <person name="Matsumoto Y."/>
            <person name="Kinjo T."/>
            <person name="Motooka D."/>
            <person name="Nabeya D."/>
            <person name="Jung N."/>
            <person name="Uechi K."/>
            <person name="Horii T."/>
            <person name="Iida T."/>
            <person name="Fujita J."/>
            <person name="Nakamura S."/>
        </authorList>
    </citation>
    <scope>NUCLEOTIDE SEQUENCE [LARGE SCALE GENOMIC DNA]</scope>
    <source>
        <strain evidence="2 3">JCM 18538</strain>
        <plasmid evidence="2">pJCM18538</plasmid>
    </source>
</reference>
<dbReference type="EMBL" id="AP022592">
    <property type="protein sequence ID" value="BBY46683.1"/>
    <property type="molecule type" value="Genomic_DNA"/>
</dbReference>
<dbReference type="SMART" id="SM00829">
    <property type="entry name" value="PKS_ER"/>
    <property type="match status" value="1"/>
</dbReference>
<keyword evidence="3" id="KW-1185">Reference proteome</keyword>
<gene>
    <name evidence="2" type="ORF">MARA_01130</name>
</gene>
<dbReference type="RefSeq" id="WP_163916207.1">
    <property type="nucleotide sequence ID" value="NZ_AP022592.1"/>
</dbReference>
<protein>
    <submittedName>
        <fullName evidence="2">NADPH:quinone oxidoreductase</fullName>
    </submittedName>
</protein>
<dbReference type="GO" id="GO:0016491">
    <property type="term" value="F:oxidoreductase activity"/>
    <property type="evidence" value="ECO:0007669"/>
    <property type="project" value="InterPro"/>
</dbReference>
<dbReference type="Gene3D" id="3.40.50.720">
    <property type="entry name" value="NAD(P)-binding Rossmann-like Domain"/>
    <property type="match status" value="1"/>
</dbReference>
<dbReference type="InterPro" id="IPR051397">
    <property type="entry name" value="Zn-ADH-like_protein"/>
</dbReference>
<dbReference type="SUPFAM" id="SSF51735">
    <property type="entry name" value="NAD(P)-binding Rossmann-fold domains"/>
    <property type="match status" value="1"/>
</dbReference>
<dbReference type="InterPro" id="IPR013149">
    <property type="entry name" value="ADH-like_C"/>
</dbReference>
<dbReference type="PANTHER" id="PTHR43677">
    <property type="entry name" value="SHORT-CHAIN DEHYDROGENASE/REDUCTASE"/>
    <property type="match status" value="1"/>
</dbReference>
<dbReference type="InterPro" id="IPR036291">
    <property type="entry name" value="NAD(P)-bd_dom_sf"/>
</dbReference>